<name>A0A1D2N6R9_ORCCI</name>
<organism evidence="2 3">
    <name type="scientific">Orchesella cincta</name>
    <name type="common">Springtail</name>
    <name type="synonym">Podura cincta</name>
    <dbReference type="NCBI Taxonomy" id="48709"/>
    <lineage>
        <taxon>Eukaryota</taxon>
        <taxon>Metazoa</taxon>
        <taxon>Ecdysozoa</taxon>
        <taxon>Arthropoda</taxon>
        <taxon>Hexapoda</taxon>
        <taxon>Collembola</taxon>
        <taxon>Entomobryomorpha</taxon>
        <taxon>Entomobryoidea</taxon>
        <taxon>Orchesellidae</taxon>
        <taxon>Orchesellinae</taxon>
        <taxon>Orchesella</taxon>
    </lineage>
</organism>
<evidence type="ECO:0000313" key="3">
    <source>
        <dbReference type="Proteomes" id="UP000094527"/>
    </source>
</evidence>
<evidence type="ECO:0000256" key="1">
    <source>
        <dbReference type="SAM" id="MobiDB-lite"/>
    </source>
</evidence>
<feature type="region of interest" description="Disordered" evidence="1">
    <location>
        <begin position="75"/>
        <end position="94"/>
    </location>
</feature>
<reference evidence="2 3" key="1">
    <citation type="journal article" date="2016" name="Genome Biol. Evol.">
        <title>Gene Family Evolution Reflects Adaptation to Soil Environmental Stressors in the Genome of the Collembolan Orchesella cincta.</title>
        <authorList>
            <person name="Faddeeva-Vakhrusheva A."/>
            <person name="Derks M.F."/>
            <person name="Anvar S.Y."/>
            <person name="Agamennone V."/>
            <person name="Suring W."/>
            <person name="Smit S."/>
            <person name="van Straalen N.M."/>
            <person name="Roelofs D."/>
        </authorList>
    </citation>
    <scope>NUCLEOTIDE SEQUENCE [LARGE SCALE GENOMIC DNA]</scope>
    <source>
        <tissue evidence="2">Mixed pool</tissue>
    </source>
</reference>
<dbReference type="AlphaFoldDB" id="A0A1D2N6R9"/>
<dbReference type="Proteomes" id="UP000094527">
    <property type="component" value="Unassembled WGS sequence"/>
</dbReference>
<gene>
    <name evidence="2" type="ORF">Ocin01_05910</name>
</gene>
<proteinExistence type="predicted"/>
<sequence>MEKRQSLPTDIGIADKIFEYLRKTVAGFVEPITTNTKLNEIQSQGIPVGLDEEVKESNEPSTTSMMTSKRRMCVISSSSQSHQKRSKNSRINSMPNLNDSGTGCRCTTTTSGACNCEKILVTCTSGQVTPNMDFSTDRVQQLNSSFCNFIWILKYLESNPMKTNDEMTQMITTLCKGLCDIVNLSHLDFTDHQHRRALRITDTLFAVANSYKDQNPLVPLVHVYDKIETVFDSFLDQLSQEKLNVELQIYRYASVSGLILAIKDIEIRKLLIEKLLLRIHSTVAALWKACVFFKNSLLMDPDVINLFYFYCQLLEAAVTTANWESEQRWLVETVLQNVLNLEEAAGSLFAHLPNIRYILYSVILAAQFHSQSGTTISDISKPGSDTDSNHTSPLPE</sequence>
<keyword evidence="3" id="KW-1185">Reference proteome</keyword>
<feature type="region of interest" description="Disordered" evidence="1">
    <location>
        <begin position="375"/>
        <end position="396"/>
    </location>
</feature>
<comment type="caution">
    <text evidence="2">The sequence shown here is derived from an EMBL/GenBank/DDBJ whole genome shotgun (WGS) entry which is preliminary data.</text>
</comment>
<accession>A0A1D2N6R9</accession>
<dbReference type="EMBL" id="LJIJ01000187">
    <property type="protein sequence ID" value="ODN00775.1"/>
    <property type="molecule type" value="Genomic_DNA"/>
</dbReference>
<evidence type="ECO:0000313" key="2">
    <source>
        <dbReference type="EMBL" id="ODN00775.1"/>
    </source>
</evidence>
<protein>
    <submittedName>
        <fullName evidence="2">Uncharacterized protein</fullName>
    </submittedName>
</protein>